<evidence type="ECO:0000313" key="2">
    <source>
        <dbReference type="EMBL" id="KAG7135758.1"/>
    </source>
</evidence>
<dbReference type="Proteomes" id="UP000689129">
    <property type="component" value="Unassembled WGS sequence"/>
</dbReference>
<sequence>MNKSDICDSPFPPLAKQLACELLRIACSHYRNPKSRPRTALRQAATSRSLETTPKPMPSDAASLANKSSPRIFLNIGYNPSSTAEFPS</sequence>
<comment type="caution">
    <text evidence="2">The sequence shown here is derived from an EMBL/GenBank/DDBJ whole genome shotgun (WGS) entry which is preliminary data.</text>
</comment>
<reference evidence="2" key="1">
    <citation type="journal article" date="2021" name="Mol. Plant Pathol.">
        <title>A 20-kb lineage-specific genomic region tames virulence in pathogenic amphidiploid Verticillium longisporum.</title>
        <authorList>
            <person name="Harting R."/>
            <person name="Starke J."/>
            <person name="Kusch H."/>
            <person name="Poggeler S."/>
            <person name="Maurus I."/>
            <person name="Schluter R."/>
            <person name="Landesfeind M."/>
            <person name="Bulla I."/>
            <person name="Nowrousian M."/>
            <person name="de Jonge R."/>
            <person name="Stahlhut G."/>
            <person name="Hoff K.J."/>
            <person name="Asshauer K.P."/>
            <person name="Thurmer A."/>
            <person name="Stanke M."/>
            <person name="Daniel R."/>
            <person name="Morgenstern B."/>
            <person name="Thomma B.P.H.J."/>
            <person name="Kronstad J.W."/>
            <person name="Braus-Stromeyer S.A."/>
            <person name="Braus G.H."/>
        </authorList>
    </citation>
    <scope>NUCLEOTIDE SEQUENCE</scope>
    <source>
        <strain evidence="2">Vl32</strain>
    </source>
</reference>
<accession>A0A8I2ZR31</accession>
<protein>
    <submittedName>
        <fullName evidence="2">Uncharacterized protein</fullName>
    </submittedName>
</protein>
<proteinExistence type="predicted"/>
<name>A0A8I2ZR31_VERLO</name>
<gene>
    <name evidence="2" type="ORF">HYQ45_006570</name>
</gene>
<dbReference type="AlphaFoldDB" id="A0A8I2ZR31"/>
<organism evidence="2 3">
    <name type="scientific">Verticillium longisporum</name>
    <name type="common">Verticillium dahliae var. longisporum</name>
    <dbReference type="NCBI Taxonomy" id="100787"/>
    <lineage>
        <taxon>Eukaryota</taxon>
        <taxon>Fungi</taxon>
        <taxon>Dikarya</taxon>
        <taxon>Ascomycota</taxon>
        <taxon>Pezizomycotina</taxon>
        <taxon>Sordariomycetes</taxon>
        <taxon>Hypocreomycetidae</taxon>
        <taxon>Glomerellales</taxon>
        <taxon>Plectosphaerellaceae</taxon>
        <taxon>Verticillium</taxon>
    </lineage>
</organism>
<feature type="region of interest" description="Disordered" evidence="1">
    <location>
        <begin position="33"/>
        <end position="66"/>
    </location>
</feature>
<evidence type="ECO:0000256" key="1">
    <source>
        <dbReference type="SAM" id="MobiDB-lite"/>
    </source>
</evidence>
<dbReference type="EMBL" id="JAEMWZ010000117">
    <property type="protein sequence ID" value="KAG7135758.1"/>
    <property type="molecule type" value="Genomic_DNA"/>
</dbReference>
<evidence type="ECO:0000313" key="3">
    <source>
        <dbReference type="Proteomes" id="UP000689129"/>
    </source>
</evidence>